<protein>
    <submittedName>
        <fullName evidence="1">Putative ovule protein</fullName>
    </submittedName>
</protein>
<name>A0A0V0GM54_SOLCH</name>
<accession>A0A0V0GM54</accession>
<reference evidence="1" key="1">
    <citation type="submission" date="2015-12" db="EMBL/GenBank/DDBJ databases">
        <title>Gene expression during late stages of embryo sac development: a critical building block for successful pollen-pistil interactions.</title>
        <authorList>
            <person name="Liu Y."/>
            <person name="Joly V."/>
            <person name="Sabar M."/>
            <person name="Matton D.P."/>
        </authorList>
    </citation>
    <scope>NUCLEOTIDE SEQUENCE</scope>
</reference>
<dbReference type="EMBL" id="GEDG01037027">
    <property type="protein sequence ID" value="JAP08368.1"/>
    <property type="molecule type" value="Transcribed_RNA"/>
</dbReference>
<dbReference type="AlphaFoldDB" id="A0A0V0GM54"/>
<sequence length="66" mass="7680">MLLGLPKNAMRCVDHSKAMPFCRIQHRCGDIFRESKQSIDFYDHSLIVAEKEIPTRGLKKLHKCHT</sequence>
<proteinExistence type="predicted"/>
<organism evidence="1">
    <name type="scientific">Solanum chacoense</name>
    <name type="common">Chaco potato</name>
    <dbReference type="NCBI Taxonomy" id="4108"/>
    <lineage>
        <taxon>Eukaryota</taxon>
        <taxon>Viridiplantae</taxon>
        <taxon>Streptophyta</taxon>
        <taxon>Embryophyta</taxon>
        <taxon>Tracheophyta</taxon>
        <taxon>Spermatophyta</taxon>
        <taxon>Magnoliopsida</taxon>
        <taxon>eudicotyledons</taxon>
        <taxon>Gunneridae</taxon>
        <taxon>Pentapetalae</taxon>
        <taxon>asterids</taxon>
        <taxon>lamiids</taxon>
        <taxon>Solanales</taxon>
        <taxon>Solanaceae</taxon>
        <taxon>Solanoideae</taxon>
        <taxon>Solaneae</taxon>
        <taxon>Solanum</taxon>
    </lineage>
</organism>
<evidence type="ECO:0000313" key="1">
    <source>
        <dbReference type="EMBL" id="JAP08368.1"/>
    </source>
</evidence>